<feature type="region of interest" description="Disordered" evidence="1">
    <location>
        <begin position="55"/>
        <end position="84"/>
    </location>
</feature>
<proteinExistence type="predicted"/>
<dbReference type="AlphaFoldDB" id="A0AAN7MHX1"/>
<evidence type="ECO:0000313" key="2">
    <source>
        <dbReference type="EMBL" id="KAK4805799.1"/>
    </source>
</evidence>
<reference evidence="2 3" key="1">
    <citation type="journal article" date="2023" name="J. Hered.">
        <title>Chromosome-level genome of the wood stork (Mycteria americana) provides insight into avian chromosome evolution.</title>
        <authorList>
            <person name="Flamio R. Jr."/>
            <person name="Ramstad K.M."/>
        </authorList>
    </citation>
    <scope>NUCLEOTIDE SEQUENCE [LARGE SCALE GENOMIC DNA]</scope>
    <source>
        <strain evidence="2">JAX WOST 10</strain>
    </source>
</reference>
<dbReference type="Proteomes" id="UP001333110">
    <property type="component" value="Unassembled WGS sequence"/>
</dbReference>
<organism evidence="2 3">
    <name type="scientific">Mycteria americana</name>
    <name type="common">Wood stork</name>
    <dbReference type="NCBI Taxonomy" id="33587"/>
    <lineage>
        <taxon>Eukaryota</taxon>
        <taxon>Metazoa</taxon>
        <taxon>Chordata</taxon>
        <taxon>Craniata</taxon>
        <taxon>Vertebrata</taxon>
        <taxon>Euteleostomi</taxon>
        <taxon>Archelosauria</taxon>
        <taxon>Archosauria</taxon>
        <taxon>Dinosauria</taxon>
        <taxon>Saurischia</taxon>
        <taxon>Theropoda</taxon>
        <taxon>Coelurosauria</taxon>
        <taxon>Aves</taxon>
        <taxon>Neognathae</taxon>
        <taxon>Neoaves</taxon>
        <taxon>Aequornithes</taxon>
        <taxon>Ciconiiformes</taxon>
        <taxon>Ciconiidae</taxon>
        <taxon>Mycteria</taxon>
    </lineage>
</organism>
<feature type="region of interest" description="Disordered" evidence="1">
    <location>
        <begin position="119"/>
        <end position="161"/>
    </location>
</feature>
<evidence type="ECO:0000256" key="1">
    <source>
        <dbReference type="SAM" id="MobiDB-lite"/>
    </source>
</evidence>
<protein>
    <submittedName>
        <fullName evidence="2">Uncharacterized protein</fullName>
    </submittedName>
</protein>
<name>A0AAN7MHX1_MYCAM</name>
<dbReference type="EMBL" id="JAUNZN010000053">
    <property type="protein sequence ID" value="KAK4805799.1"/>
    <property type="molecule type" value="Genomic_DNA"/>
</dbReference>
<sequence>MLTLLSRGEVAHNWPQAGCQWSTLPPGLTAKGEAWKLQLYSNYLVLSSLFQAPAGESGTGNSRRETPYSPSNQQTPAAPRPAHLSGRETRFASINFITSQDDSKSQTKPGVIQPFSRVRQNAASHNSEDGDSPNPFQQPELCFNIQNSQKPPSPPSPDDIPINVKQAYKTFAAVPLSHPLLETQVTSAGWGGCYTNSGTNRRLSIAGECVELLGFLLCEQQ</sequence>
<accession>A0AAN7MHX1</accession>
<keyword evidence="3" id="KW-1185">Reference proteome</keyword>
<gene>
    <name evidence="2" type="ORF">QYF61_000405</name>
</gene>
<evidence type="ECO:0000313" key="3">
    <source>
        <dbReference type="Proteomes" id="UP001333110"/>
    </source>
</evidence>
<comment type="caution">
    <text evidence="2">The sequence shown here is derived from an EMBL/GenBank/DDBJ whole genome shotgun (WGS) entry which is preliminary data.</text>
</comment>